<reference evidence="2 3" key="1">
    <citation type="journal article" date="2016" name="Mol. Biol. Evol.">
        <title>Comparative Genomics of Early-Diverging Mushroom-Forming Fungi Provides Insights into the Origins of Lignocellulose Decay Capabilities.</title>
        <authorList>
            <person name="Nagy L.G."/>
            <person name="Riley R."/>
            <person name="Tritt A."/>
            <person name="Adam C."/>
            <person name="Daum C."/>
            <person name="Floudas D."/>
            <person name="Sun H."/>
            <person name="Yadav J.S."/>
            <person name="Pangilinan J."/>
            <person name="Larsson K.H."/>
            <person name="Matsuura K."/>
            <person name="Barry K."/>
            <person name="Labutti K."/>
            <person name="Kuo R."/>
            <person name="Ohm R.A."/>
            <person name="Bhattacharya S.S."/>
            <person name="Shirouzu T."/>
            <person name="Yoshinaga Y."/>
            <person name="Martin F.M."/>
            <person name="Grigoriev I.V."/>
            <person name="Hibbett D.S."/>
        </authorList>
    </citation>
    <scope>NUCLEOTIDE SEQUENCE [LARGE SCALE GENOMIC DNA]</scope>
    <source>
        <strain evidence="2 3">CBS 109695</strain>
    </source>
</reference>
<gene>
    <name evidence="2" type="ORF">FIBSPDRAFT_901540</name>
</gene>
<feature type="compositionally biased region" description="Basic residues" evidence="1">
    <location>
        <begin position="153"/>
        <end position="162"/>
    </location>
</feature>
<evidence type="ECO:0000256" key="1">
    <source>
        <dbReference type="SAM" id="MobiDB-lite"/>
    </source>
</evidence>
<dbReference type="OrthoDB" id="421671at2759"/>
<name>A0A165X158_9AGAM</name>
<keyword evidence="3" id="KW-1185">Reference proteome</keyword>
<evidence type="ECO:0000313" key="3">
    <source>
        <dbReference type="Proteomes" id="UP000076532"/>
    </source>
</evidence>
<accession>A0A165X158</accession>
<feature type="compositionally biased region" description="Basic and acidic residues" evidence="1">
    <location>
        <begin position="175"/>
        <end position="188"/>
    </location>
</feature>
<dbReference type="EMBL" id="KV417731">
    <property type="protein sequence ID" value="KZP08091.1"/>
    <property type="molecule type" value="Genomic_DNA"/>
</dbReference>
<feature type="region of interest" description="Disordered" evidence="1">
    <location>
        <begin position="152"/>
        <end position="205"/>
    </location>
</feature>
<evidence type="ECO:0000313" key="2">
    <source>
        <dbReference type="EMBL" id="KZP08091.1"/>
    </source>
</evidence>
<dbReference type="AlphaFoldDB" id="A0A165X158"/>
<proteinExistence type="predicted"/>
<organism evidence="2 3">
    <name type="scientific">Athelia psychrophila</name>
    <dbReference type="NCBI Taxonomy" id="1759441"/>
    <lineage>
        <taxon>Eukaryota</taxon>
        <taxon>Fungi</taxon>
        <taxon>Dikarya</taxon>
        <taxon>Basidiomycota</taxon>
        <taxon>Agaricomycotina</taxon>
        <taxon>Agaricomycetes</taxon>
        <taxon>Agaricomycetidae</taxon>
        <taxon>Atheliales</taxon>
        <taxon>Atheliaceae</taxon>
        <taxon>Athelia</taxon>
    </lineage>
</organism>
<sequence length="205" mass="22584">MSDTIIREARYRLRGPRRRLTVNCTHRSPKTSGSSPAHRRLPRPFARFGLIPVGGRSTAIKLRGGGVWVLASPLLGDVIKHSLPVVDPGPGFAVICDLRALSRCKKRTRFPEFPSGPQGVVGVSDAASVRCHAGAGVLERMKERHDFWERRPERHAHHARPGHHAEGGAPAPLRGGREAARRDGAHEPRLHRKVAHHAPLDEGRH</sequence>
<protein>
    <submittedName>
        <fullName evidence="2">Uncharacterized protein</fullName>
    </submittedName>
</protein>
<dbReference type="Proteomes" id="UP000076532">
    <property type="component" value="Unassembled WGS sequence"/>
</dbReference>